<organism evidence="5 6">
    <name type="scientific">Polyangium spumosum</name>
    <dbReference type="NCBI Taxonomy" id="889282"/>
    <lineage>
        <taxon>Bacteria</taxon>
        <taxon>Pseudomonadati</taxon>
        <taxon>Myxococcota</taxon>
        <taxon>Polyangia</taxon>
        <taxon>Polyangiales</taxon>
        <taxon>Polyangiaceae</taxon>
        <taxon>Polyangium</taxon>
    </lineage>
</organism>
<reference evidence="5 6" key="1">
    <citation type="submission" date="2019-10" db="EMBL/GenBank/DDBJ databases">
        <title>A soil myxobacterium in the family Polyangiaceae.</title>
        <authorList>
            <person name="Li Y."/>
            <person name="Wang J."/>
        </authorList>
    </citation>
    <scope>NUCLEOTIDE SEQUENCE [LARGE SCALE GENOMIC DNA]</scope>
    <source>
        <strain evidence="5 6">DSM 14734</strain>
    </source>
</reference>
<dbReference type="InterPro" id="IPR029052">
    <property type="entry name" value="Metallo-depent_PP-like"/>
</dbReference>
<dbReference type="EMBL" id="WJIE01000023">
    <property type="protein sequence ID" value="MRG97997.1"/>
    <property type="molecule type" value="Genomic_DNA"/>
</dbReference>
<dbReference type="GO" id="GO:0008758">
    <property type="term" value="F:UDP-2,3-diacylglucosamine hydrolase activity"/>
    <property type="evidence" value="ECO:0007669"/>
    <property type="project" value="TreeGrafter"/>
</dbReference>
<dbReference type="OrthoDB" id="9780884at2"/>
<keyword evidence="1" id="KW-0479">Metal-binding</keyword>
<dbReference type="InterPro" id="IPR004843">
    <property type="entry name" value="Calcineurin-like_PHP"/>
</dbReference>
<dbReference type="Proteomes" id="UP000440224">
    <property type="component" value="Unassembled WGS sequence"/>
</dbReference>
<sequence>MPERIVVPCPMKRMQYVRRQSLETPPKRHRPSSRRPGARGLLRRMHFTAAGRGLHYSAARGVVESALRVLFRGDWPARAWGRLPVASSVRVVHRRIPLPTPRPSPLRIAFASDLHLGPTTSAKTLDEAFRLLAVARPDVLVLGGDYVFLDATPARARELEARVRDVPARLKVAVLGNHDLWTRHSLLEDALTRAGAVVLVNAAARLDDLAVVGLDDPWTGVPDGERAFAAAEGAALTIAVCHAPGGFRHARGRGALLYLCGHTHGGQVALPGGVPLVVPGGRLARRFPHGVHQVDGTTLFVSRGLGGVEIPLRAFAPPDIGLFDLG</sequence>
<feature type="region of interest" description="Disordered" evidence="3">
    <location>
        <begin position="20"/>
        <end position="40"/>
    </location>
</feature>
<evidence type="ECO:0000313" key="5">
    <source>
        <dbReference type="EMBL" id="MRG97997.1"/>
    </source>
</evidence>
<gene>
    <name evidence="5" type="ORF">GF068_39725</name>
</gene>
<dbReference type="SUPFAM" id="SSF56300">
    <property type="entry name" value="Metallo-dependent phosphatases"/>
    <property type="match status" value="1"/>
</dbReference>
<dbReference type="GO" id="GO:0046872">
    <property type="term" value="F:metal ion binding"/>
    <property type="evidence" value="ECO:0007669"/>
    <property type="project" value="UniProtKB-KW"/>
</dbReference>
<protein>
    <submittedName>
        <fullName evidence="5">Metallophosphoesterase</fullName>
    </submittedName>
</protein>
<keyword evidence="6" id="KW-1185">Reference proteome</keyword>
<dbReference type="Pfam" id="PF00149">
    <property type="entry name" value="Metallophos"/>
    <property type="match status" value="1"/>
</dbReference>
<comment type="caution">
    <text evidence="5">The sequence shown here is derived from an EMBL/GenBank/DDBJ whole genome shotgun (WGS) entry which is preliminary data.</text>
</comment>
<dbReference type="Gene3D" id="3.60.21.10">
    <property type="match status" value="1"/>
</dbReference>
<dbReference type="GO" id="GO:0016020">
    <property type="term" value="C:membrane"/>
    <property type="evidence" value="ECO:0007669"/>
    <property type="project" value="GOC"/>
</dbReference>
<evidence type="ECO:0000259" key="4">
    <source>
        <dbReference type="Pfam" id="PF00149"/>
    </source>
</evidence>
<accession>A0A6N7Q2S4</accession>
<dbReference type="AlphaFoldDB" id="A0A6N7Q2S4"/>
<evidence type="ECO:0000256" key="3">
    <source>
        <dbReference type="SAM" id="MobiDB-lite"/>
    </source>
</evidence>
<dbReference type="GO" id="GO:0009245">
    <property type="term" value="P:lipid A biosynthetic process"/>
    <property type="evidence" value="ECO:0007669"/>
    <property type="project" value="TreeGrafter"/>
</dbReference>
<evidence type="ECO:0000256" key="1">
    <source>
        <dbReference type="ARBA" id="ARBA00022723"/>
    </source>
</evidence>
<dbReference type="PANTHER" id="PTHR31302">
    <property type="entry name" value="TRANSMEMBRANE PROTEIN WITH METALLOPHOSPHOESTERASE DOMAIN-RELATED"/>
    <property type="match status" value="1"/>
</dbReference>
<proteinExistence type="predicted"/>
<feature type="domain" description="Calcineurin-like phosphoesterase" evidence="4">
    <location>
        <begin position="106"/>
        <end position="265"/>
    </location>
</feature>
<keyword evidence="2" id="KW-0378">Hydrolase</keyword>
<evidence type="ECO:0000313" key="6">
    <source>
        <dbReference type="Proteomes" id="UP000440224"/>
    </source>
</evidence>
<name>A0A6N7Q2S4_9BACT</name>
<feature type="compositionally biased region" description="Basic residues" evidence="3">
    <location>
        <begin position="27"/>
        <end position="40"/>
    </location>
</feature>
<dbReference type="PANTHER" id="PTHR31302:SF31">
    <property type="entry name" value="PHOSPHODIESTERASE YAEI"/>
    <property type="match status" value="1"/>
</dbReference>
<evidence type="ECO:0000256" key="2">
    <source>
        <dbReference type="ARBA" id="ARBA00022801"/>
    </source>
</evidence>
<dbReference type="InterPro" id="IPR051158">
    <property type="entry name" value="Metallophosphoesterase_sf"/>
</dbReference>